<evidence type="ECO:0000256" key="1">
    <source>
        <dbReference type="ARBA" id="ARBA00004162"/>
    </source>
</evidence>
<keyword evidence="6" id="KW-0472">Membrane</keyword>
<accession>A0A1H6N5Q4</accession>
<name>A0A1H6N5Q4_9GAMM</name>
<comment type="subcellular location">
    <subcellularLocation>
        <location evidence="1">Cell membrane</location>
        <topology evidence="1">Single-pass membrane protein</topology>
    </subcellularLocation>
    <subcellularLocation>
        <location evidence="7">Cell membrane</location>
        <topology evidence="7">Single-pass type II membrane protein</topology>
    </subcellularLocation>
</comment>
<dbReference type="EMBL" id="FNXF01000015">
    <property type="protein sequence ID" value="SEI06775.1"/>
    <property type="molecule type" value="Genomic_DNA"/>
</dbReference>
<evidence type="ECO:0000313" key="9">
    <source>
        <dbReference type="Proteomes" id="UP000199371"/>
    </source>
</evidence>
<proteinExistence type="inferred from homology"/>
<protein>
    <submittedName>
        <fullName evidence="8">Biopolymer transport protein ExbD</fullName>
    </submittedName>
</protein>
<dbReference type="GO" id="GO:0005886">
    <property type="term" value="C:plasma membrane"/>
    <property type="evidence" value="ECO:0007669"/>
    <property type="project" value="UniProtKB-SubCell"/>
</dbReference>
<evidence type="ECO:0000256" key="6">
    <source>
        <dbReference type="ARBA" id="ARBA00023136"/>
    </source>
</evidence>
<evidence type="ECO:0000256" key="4">
    <source>
        <dbReference type="ARBA" id="ARBA00022692"/>
    </source>
</evidence>
<dbReference type="InterPro" id="IPR003400">
    <property type="entry name" value="ExbD"/>
</dbReference>
<dbReference type="OrthoDB" id="9150865at2"/>
<keyword evidence="4 7" id="KW-0812">Transmembrane</keyword>
<evidence type="ECO:0000256" key="7">
    <source>
        <dbReference type="RuleBase" id="RU003879"/>
    </source>
</evidence>
<evidence type="ECO:0000256" key="3">
    <source>
        <dbReference type="ARBA" id="ARBA00022475"/>
    </source>
</evidence>
<evidence type="ECO:0000256" key="5">
    <source>
        <dbReference type="ARBA" id="ARBA00022989"/>
    </source>
</evidence>
<dbReference type="AlphaFoldDB" id="A0A1H6N5Q4"/>
<keyword evidence="9" id="KW-1185">Reference proteome</keyword>
<comment type="similarity">
    <text evidence="2 7">Belongs to the ExbD/TolR family.</text>
</comment>
<keyword evidence="5" id="KW-1133">Transmembrane helix</keyword>
<keyword evidence="3" id="KW-1003">Cell membrane</keyword>
<gene>
    <name evidence="8" type="ORF">SAMN05660691_03294</name>
</gene>
<evidence type="ECO:0000313" key="8">
    <source>
        <dbReference type="EMBL" id="SEI06775.1"/>
    </source>
</evidence>
<dbReference type="Proteomes" id="UP000199371">
    <property type="component" value="Unassembled WGS sequence"/>
</dbReference>
<dbReference type="GO" id="GO:0015031">
    <property type="term" value="P:protein transport"/>
    <property type="evidence" value="ECO:0007669"/>
    <property type="project" value="UniProtKB-KW"/>
</dbReference>
<organism evidence="8 9">
    <name type="scientific">Rheinheimera pacifica</name>
    <dbReference type="NCBI Taxonomy" id="173990"/>
    <lineage>
        <taxon>Bacteria</taxon>
        <taxon>Pseudomonadati</taxon>
        <taxon>Pseudomonadota</taxon>
        <taxon>Gammaproteobacteria</taxon>
        <taxon>Chromatiales</taxon>
        <taxon>Chromatiaceae</taxon>
        <taxon>Rheinheimera</taxon>
    </lineage>
</organism>
<sequence>MIKRRKAPLADAELDITSFMNLMIVLVPVLLLSLVFAQIRVLNIQLPPLSEQQLQQEQEQPQQLELEIHADRLRLNYPAGEPLRVFELTEQGRLDFAALSLYLQDLKLTFSQKQIEKQDITILAPDDLDYQTLVTAMDTVRSFKAVVAAQLVDAELFPQISLGELPKAEGRE</sequence>
<dbReference type="Pfam" id="PF02472">
    <property type="entry name" value="ExbD"/>
    <property type="match status" value="1"/>
</dbReference>
<evidence type="ECO:0000256" key="2">
    <source>
        <dbReference type="ARBA" id="ARBA00005811"/>
    </source>
</evidence>
<dbReference type="RefSeq" id="WP_092795673.1">
    <property type="nucleotide sequence ID" value="NZ_FNXF01000015.1"/>
</dbReference>
<reference evidence="9" key="1">
    <citation type="submission" date="2016-10" db="EMBL/GenBank/DDBJ databases">
        <authorList>
            <person name="Varghese N."/>
            <person name="Submissions S."/>
        </authorList>
    </citation>
    <scope>NUCLEOTIDE SEQUENCE [LARGE SCALE GENOMIC DNA]</scope>
    <source>
        <strain evidence="9">DSM 17616</strain>
    </source>
</reference>
<dbReference type="GO" id="GO:0022857">
    <property type="term" value="F:transmembrane transporter activity"/>
    <property type="evidence" value="ECO:0007669"/>
    <property type="project" value="InterPro"/>
</dbReference>
<dbReference type="STRING" id="173990.SAMN05660691_03294"/>
<keyword evidence="7" id="KW-0653">Protein transport</keyword>
<keyword evidence="7" id="KW-0813">Transport</keyword>